<evidence type="ECO:0000259" key="6">
    <source>
        <dbReference type="Pfam" id="PF02771"/>
    </source>
</evidence>
<dbReference type="Gene3D" id="2.40.110.10">
    <property type="entry name" value="Butyryl-CoA Dehydrogenase, subunit A, domain 2"/>
    <property type="match status" value="1"/>
</dbReference>
<name>A0ABP8DZH0_9MICO</name>
<comment type="caution">
    <text evidence="7">The sequence shown here is derived from an EMBL/GenBank/DDBJ whole genome shotgun (WGS) entry which is preliminary data.</text>
</comment>
<gene>
    <name evidence="7" type="ORF">GCM10022256_09820</name>
</gene>
<keyword evidence="4" id="KW-0274">FAD</keyword>
<dbReference type="EMBL" id="BAABAU010000001">
    <property type="protein sequence ID" value="GAA4265370.1"/>
    <property type="molecule type" value="Genomic_DNA"/>
</dbReference>
<dbReference type="SUPFAM" id="SSF56645">
    <property type="entry name" value="Acyl-CoA dehydrogenase NM domain-like"/>
    <property type="match status" value="1"/>
</dbReference>
<organism evidence="7 8">
    <name type="scientific">Frondihabitans peucedani</name>
    <dbReference type="NCBI Taxonomy" id="598626"/>
    <lineage>
        <taxon>Bacteria</taxon>
        <taxon>Bacillati</taxon>
        <taxon>Actinomycetota</taxon>
        <taxon>Actinomycetes</taxon>
        <taxon>Micrococcales</taxon>
        <taxon>Microbacteriaceae</taxon>
        <taxon>Frondihabitans</taxon>
    </lineage>
</organism>
<comment type="similarity">
    <text evidence="2">Belongs to the acyl-CoA dehydrogenase family.</text>
</comment>
<dbReference type="Gene3D" id="1.20.140.10">
    <property type="entry name" value="Butyryl-CoA Dehydrogenase, subunit A, domain 3"/>
    <property type="match status" value="1"/>
</dbReference>
<evidence type="ECO:0000313" key="7">
    <source>
        <dbReference type="EMBL" id="GAA4265370.1"/>
    </source>
</evidence>
<feature type="domain" description="Acyl-CoA dehydrogenase/oxidase N-terminal" evidence="6">
    <location>
        <begin position="33"/>
        <end position="111"/>
    </location>
</feature>
<dbReference type="Gene3D" id="1.10.540.10">
    <property type="entry name" value="Acyl-CoA dehydrogenase/oxidase, N-terminal domain"/>
    <property type="match status" value="1"/>
</dbReference>
<dbReference type="Pfam" id="PF00441">
    <property type="entry name" value="Acyl-CoA_dh_1"/>
    <property type="match status" value="1"/>
</dbReference>
<evidence type="ECO:0000256" key="2">
    <source>
        <dbReference type="ARBA" id="ARBA00009347"/>
    </source>
</evidence>
<dbReference type="InterPro" id="IPR036250">
    <property type="entry name" value="AcylCo_DH-like_C"/>
</dbReference>
<evidence type="ECO:0000256" key="1">
    <source>
        <dbReference type="ARBA" id="ARBA00001974"/>
    </source>
</evidence>
<protein>
    <submittedName>
        <fullName evidence="7">Acyl-CoA dehydrogenase family protein</fullName>
    </submittedName>
</protein>
<dbReference type="InterPro" id="IPR013786">
    <property type="entry name" value="AcylCoA_DH/ox_N"/>
</dbReference>
<dbReference type="InterPro" id="IPR009075">
    <property type="entry name" value="AcylCo_DH/oxidase_C"/>
</dbReference>
<dbReference type="PIRSF" id="PIRSF016578">
    <property type="entry name" value="HsaA"/>
    <property type="match status" value="1"/>
</dbReference>
<keyword evidence="8" id="KW-1185">Reference proteome</keyword>
<feature type="domain" description="Acyl-CoA dehydrogenase/oxidase C-terminal" evidence="5">
    <location>
        <begin position="243"/>
        <end position="374"/>
    </location>
</feature>
<dbReference type="Proteomes" id="UP001501594">
    <property type="component" value="Unassembled WGS sequence"/>
</dbReference>
<comment type="cofactor">
    <cofactor evidence="1">
        <name>FAD</name>
        <dbReference type="ChEBI" id="CHEBI:57692"/>
    </cofactor>
</comment>
<dbReference type="InterPro" id="IPR046373">
    <property type="entry name" value="Acyl-CoA_Oxase/DH_mid-dom_sf"/>
</dbReference>
<proteinExistence type="inferred from homology"/>
<dbReference type="RefSeq" id="WP_344793906.1">
    <property type="nucleotide sequence ID" value="NZ_BAABAU010000001.1"/>
</dbReference>
<evidence type="ECO:0000256" key="4">
    <source>
        <dbReference type="ARBA" id="ARBA00022827"/>
    </source>
</evidence>
<evidence type="ECO:0000313" key="8">
    <source>
        <dbReference type="Proteomes" id="UP001501594"/>
    </source>
</evidence>
<dbReference type="PANTHER" id="PTHR43884:SF12">
    <property type="entry name" value="ISOVALERYL-COA DEHYDROGENASE, MITOCHONDRIAL-RELATED"/>
    <property type="match status" value="1"/>
</dbReference>
<accession>A0ABP8DZH0</accession>
<evidence type="ECO:0000259" key="5">
    <source>
        <dbReference type="Pfam" id="PF00441"/>
    </source>
</evidence>
<dbReference type="PANTHER" id="PTHR43884">
    <property type="entry name" value="ACYL-COA DEHYDROGENASE"/>
    <property type="match status" value="1"/>
</dbReference>
<reference evidence="8" key="1">
    <citation type="journal article" date="2019" name="Int. J. Syst. Evol. Microbiol.">
        <title>The Global Catalogue of Microorganisms (GCM) 10K type strain sequencing project: providing services to taxonomists for standard genome sequencing and annotation.</title>
        <authorList>
            <consortium name="The Broad Institute Genomics Platform"/>
            <consortium name="The Broad Institute Genome Sequencing Center for Infectious Disease"/>
            <person name="Wu L."/>
            <person name="Ma J."/>
        </authorList>
    </citation>
    <scope>NUCLEOTIDE SEQUENCE [LARGE SCALE GENOMIC DNA]</scope>
    <source>
        <strain evidence="8">JCM 17442</strain>
    </source>
</reference>
<dbReference type="InterPro" id="IPR009100">
    <property type="entry name" value="AcylCoA_DH/oxidase_NM_dom_sf"/>
</dbReference>
<dbReference type="SUPFAM" id="SSF47203">
    <property type="entry name" value="Acyl-CoA dehydrogenase C-terminal domain-like"/>
    <property type="match status" value="1"/>
</dbReference>
<evidence type="ECO:0000256" key="3">
    <source>
        <dbReference type="ARBA" id="ARBA00022630"/>
    </source>
</evidence>
<dbReference type="InterPro" id="IPR037069">
    <property type="entry name" value="AcylCoA_DH/ox_N_sf"/>
</dbReference>
<dbReference type="Pfam" id="PF02771">
    <property type="entry name" value="Acyl-CoA_dh_N"/>
    <property type="match status" value="1"/>
</dbReference>
<keyword evidence="3" id="KW-0285">Flavoprotein</keyword>
<sequence length="401" mass="41558">MAGAAGAGADATTVTLPGRSLADRAADVASIAALHADDVDARARFPREAVDALRENGLLGAAVPEHLGGEGATVSELAAVATVLSEACSATGMIYVMHQIQVLCLTRHGGESRAVVDLLRGVASGGVLLASATTELGIGGNTRTSSCAVVPGAAGRVILEKTAPVISYGAYADAILTTARRTPDSVPSDQVLVLCDAADTVLTPISEWDTLGFRGTCSPGFELRADVPADHVLPAEYATISAETMLPVSHILWAAVWLGIANAATERARSVTVTAARKAIGTLPPSATRLAELLGDLEVFAALVRDSARTFDEVADDRAALTTIPMAMRFNSLKITSSETVIEIVSTAMLITGIAGYRLDSDVSVGRQLRDSYGTAVMVNNDRILANNAQLSLLTRKKAAR</sequence>